<dbReference type="SUPFAM" id="SSF56349">
    <property type="entry name" value="DNA breaking-rejoining enzymes"/>
    <property type="match status" value="1"/>
</dbReference>
<dbReference type="RefSeq" id="WP_008291142.1">
    <property type="nucleotide sequence ID" value="NZ_GG657897.1"/>
</dbReference>
<accession>C0N614</accession>
<evidence type="ECO:0000259" key="7">
    <source>
        <dbReference type="PROSITE" id="PS51898"/>
    </source>
</evidence>
<dbReference type="Proteomes" id="UP000004679">
    <property type="component" value="Unassembled WGS sequence"/>
</dbReference>
<keyword evidence="3 5" id="KW-0238">DNA-binding</keyword>
<evidence type="ECO:0000259" key="8">
    <source>
        <dbReference type="PROSITE" id="PS51900"/>
    </source>
</evidence>
<dbReference type="AlphaFoldDB" id="C0N614"/>
<dbReference type="Gene3D" id="1.10.443.10">
    <property type="entry name" value="Intergrase catalytic core"/>
    <property type="match status" value="1"/>
</dbReference>
<dbReference type="HOGENOM" id="CLU_027562_17_7_6"/>
<dbReference type="GO" id="GO:0015074">
    <property type="term" value="P:DNA integration"/>
    <property type="evidence" value="ECO:0007669"/>
    <property type="project" value="UniProtKB-KW"/>
</dbReference>
<dbReference type="EMBL" id="GG657897">
    <property type="protein sequence ID" value="EEF80043.1"/>
    <property type="molecule type" value="Genomic_DNA"/>
</dbReference>
<gene>
    <name evidence="9" type="ORF">MDMS009_1594</name>
</gene>
<dbReference type="GO" id="GO:0006310">
    <property type="term" value="P:DNA recombination"/>
    <property type="evidence" value="ECO:0007669"/>
    <property type="project" value="UniProtKB-KW"/>
</dbReference>
<dbReference type="InterPro" id="IPR011010">
    <property type="entry name" value="DNA_brk_join_enz"/>
</dbReference>
<dbReference type="PROSITE" id="PS51900">
    <property type="entry name" value="CB"/>
    <property type="match status" value="1"/>
</dbReference>
<evidence type="ECO:0000256" key="1">
    <source>
        <dbReference type="ARBA" id="ARBA00008857"/>
    </source>
</evidence>
<dbReference type="Gene3D" id="1.10.150.130">
    <property type="match status" value="1"/>
</dbReference>
<organism evidence="9 10">
    <name type="scientific">Methylophaga thiooxydans DMS010</name>
    <dbReference type="NCBI Taxonomy" id="637616"/>
    <lineage>
        <taxon>Bacteria</taxon>
        <taxon>Pseudomonadati</taxon>
        <taxon>Pseudomonadota</taxon>
        <taxon>Gammaproteobacteria</taxon>
        <taxon>Thiotrichales</taxon>
        <taxon>Piscirickettsiaceae</taxon>
        <taxon>Methylophaga</taxon>
    </lineage>
</organism>
<keyword evidence="2" id="KW-0229">DNA integration</keyword>
<protein>
    <submittedName>
        <fullName evidence="9">Site-specific recombinase, phage integrase family protein</fullName>
    </submittedName>
</protein>
<proteinExistence type="inferred from homology"/>
<dbReference type="PANTHER" id="PTHR30629:SF2">
    <property type="entry name" value="PROPHAGE INTEGRASE INTS-RELATED"/>
    <property type="match status" value="1"/>
</dbReference>
<dbReference type="Pfam" id="PF13356">
    <property type="entry name" value="Arm-DNA-bind_3"/>
    <property type="match status" value="1"/>
</dbReference>
<evidence type="ECO:0000256" key="2">
    <source>
        <dbReference type="ARBA" id="ARBA00022908"/>
    </source>
</evidence>
<dbReference type="InterPro" id="IPR025166">
    <property type="entry name" value="Integrase_DNA_bind_dom"/>
</dbReference>
<evidence type="ECO:0000256" key="3">
    <source>
        <dbReference type="ARBA" id="ARBA00023125"/>
    </source>
</evidence>
<keyword evidence="10" id="KW-1185">Reference proteome</keyword>
<evidence type="ECO:0000256" key="6">
    <source>
        <dbReference type="SAM" id="MobiDB-lite"/>
    </source>
</evidence>
<dbReference type="InterPro" id="IPR050808">
    <property type="entry name" value="Phage_Integrase"/>
</dbReference>
<dbReference type="PROSITE" id="PS51898">
    <property type="entry name" value="TYR_RECOMBINASE"/>
    <property type="match status" value="1"/>
</dbReference>
<dbReference type="PANTHER" id="PTHR30629">
    <property type="entry name" value="PROPHAGE INTEGRASE"/>
    <property type="match status" value="1"/>
</dbReference>
<comment type="similarity">
    <text evidence="1">Belongs to the 'phage' integrase family.</text>
</comment>
<feature type="region of interest" description="Disordered" evidence="6">
    <location>
        <begin position="1"/>
        <end position="23"/>
    </location>
</feature>
<keyword evidence="4" id="KW-0233">DNA recombination</keyword>
<feature type="domain" description="Core-binding (CB)" evidence="8">
    <location>
        <begin position="102"/>
        <end position="180"/>
    </location>
</feature>
<sequence length="394" mass="45722">MRITKSFVDKAIPPKPKPDQVSTQDFYRDTAIPGFALRVTSGGAKSFIVEKRVNGRVKRITLGRYGNLTVEQARTEAMKILGKVATGGDPIAEKRERYARSVSLMEVYRDYLATRKDLKDSTIHDYNRIMNGAFEDWLKKPIAEITKDMVERKHRELGKRSEARANNSMRVLRALINHAMSKYEDAKGNPIIIVNPVERLSQTRAWYKVERRKNLIKPHQLKGWYEATLQLNQETTRDYLHFLLFTGLRRTEAAQLRWEYVNFEDQTFTIPDTKNGESHTLPFSNFIESMLIRRHESRQSHFVFPSDSKTGYIQDPRKAILRVSELSGVEFRLHDLRRTFITIAESRDIPAYALKRLLNHKDSSDVTSGYIISDISRLRSPMRVISDFILRSID</sequence>
<dbReference type="GO" id="GO:0003677">
    <property type="term" value="F:DNA binding"/>
    <property type="evidence" value="ECO:0007669"/>
    <property type="project" value="UniProtKB-UniRule"/>
</dbReference>
<dbReference type="InterPro" id="IPR038488">
    <property type="entry name" value="Integrase_DNA-bd_sf"/>
</dbReference>
<reference evidence="9 10" key="1">
    <citation type="journal article" date="2011" name="J. Bacteriol.">
        <title>Draft genome sequence of the chemolithoheterotrophic, halophilic methylotroph Methylophaga thiooxydans DMS010.</title>
        <authorList>
            <person name="Boden R."/>
            <person name="Ferriera S."/>
            <person name="Johnson J."/>
            <person name="Kelly D.P."/>
            <person name="Murrell J.C."/>
            <person name="Schafer H."/>
        </authorList>
    </citation>
    <scope>NUCLEOTIDE SEQUENCE [LARGE SCALE GENOMIC DNA]</scope>
    <source>
        <strain evidence="9 10">DMS010</strain>
    </source>
</reference>
<dbReference type="InterPro" id="IPR044068">
    <property type="entry name" value="CB"/>
</dbReference>
<evidence type="ECO:0000313" key="9">
    <source>
        <dbReference type="EMBL" id="EEF80043.1"/>
    </source>
</evidence>
<evidence type="ECO:0000313" key="10">
    <source>
        <dbReference type="Proteomes" id="UP000004679"/>
    </source>
</evidence>
<feature type="domain" description="Tyr recombinase" evidence="7">
    <location>
        <begin position="210"/>
        <end position="383"/>
    </location>
</feature>
<evidence type="ECO:0000256" key="5">
    <source>
        <dbReference type="PROSITE-ProRule" id="PRU01248"/>
    </source>
</evidence>
<dbReference type="InterPro" id="IPR010998">
    <property type="entry name" value="Integrase_recombinase_N"/>
</dbReference>
<dbReference type="InterPro" id="IPR013762">
    <property type="entry name" value="Integrase-like_cat_sf"/>
</dbReference>
<dbReference type="Pfam" id="PF00589">
    <property type="entry name" value="Phage_integrase"/>
    <property type="match status" value="1"/>
</dbReference>
<name>C0N614_9GAMM</name>
<evidence type="ECO:0000256" key="4">
    <source>
        <dbReference type="ARBA" id="ARBA00023172"/>
    </source>
</evidence>
<dbReference type="Gene3D" id="3.30.160.390">
    <property type="entry name" value="Integrase, DNA-binding domain"/>
    <property type="match status" value="1"/>
</dbReference>
<dbReference type="InterPro" id="IPR002104">
    <property type="entry name" value="Integrase_catalytic"/>
</dbReference>